<feature type="domain" description="Cadherin" evidence="9">
    <location>
        <begin position="4"/>
        <end position="61"/>
    </location>
</feature>
<dbReference type="GO" id="GO:0005509">
    <property type="term" value="F:calcium ion binding"/>
    <property type="evidence" value="ECO:0007669"/>
    <property type="project" value="UniProtKB-UniRule"/>
</dbReference>
<dbReference type="PANTHER" id="PTHR24025">
    <property type="entry name" value="DESMOGLEIN FAMILY MEMBER"/>
    <property type="match status" value="1"/>
</dbReference>
<keyword evidence="7" id="KW-0472">Membrane</keyword>
<gene>
    <name evidence="10" type="ORF">ACJMK2_034585</name>
</gene>
<dbReference type="InterPro" id="IPR015919">
    <property type="entry name" value="Cadherin-like_sf"/>
</dbReference>
<evidence type="ECO:0000256" key="8">
    <source>
        <dbReference type="PROSITE-ProRule" id="PRU00043"/>
    </source>
</evidence>
<dbReference type="GO" id="GO:0007155">
    <property type="term" value="P:cell adhesion"/>
    <property type="evidence" value="ECO:0007669"/>
    <property type="project" value="UniProtKB-KW"/>
</dbReference>
<dbReference type="InterPro" id="IPR002126">
    <property type="entry name" value="Cadherin-like_dom"/>
</dbReference>
<sequence>LGKFHINNLTGELTADKIDRETFGSKAHLIIRASDQGTPHITNVTMVDVHIQDINDNLPVFSNKSIHLKVREGEAFGSFVYQLQATDADEGDNAKVKYRKINGSSFFDVKETGEISIAQSPSLIKTNNGMLELYVEANNKAKYENQSLINPVL</sequence>
<dbReference type="PRINTS" id="PR00205">
    <property type="entry name" value="CADHERIN"/>
</dbReference>
<evidence type="ECO:0000313" key="10">
    <source>
        <dbReference type="EMBL" id="KAL3876791.1"/>
    </source>
</evidence>
<evidence type="ECO:0000256" key="2">
    <source>
        <dbReference type="ARBA" id="ARBA00022692"/>
    </source>
</evidence>
<evidence type="ECO:0000259" key="9">
    <source>
        <dbReference type="PROSITE" id="PS50268"/>
    </source>
</evidence>
<name>A0ABD3WTU5_SINWO</name>
<dbReference type="GO" id="GO:0016020">
    <property type="term" value="C:membrane"/>
    <property type="evidence" value="ECO:0007669"/>
    <property type="project" value="UniProtKB-SubCell"/>
</dbReference>
<dbReference type="EMBL" id="JBJQND010000005">
    <property type="protein sequence ID" value="KAL3876791.1"/>
    <property type="molecule type" value="Genomic_DNA"/>
</dbReference>
<dbReference type="PROSITE" id="PS50268">
    <property type="entry name" value="CADHERIN_2"/>
    <property type="match status" value="2"/>
</dbReference>
<protein>
    <recommendedName>
        <fullName evidence="9">Cadherin domain-containing protein</fullName>
    </recommendedName>
</protein>
<proteinExistence type="predicted"/>
<feature type="non-terminal residue" evidence="10">
    <location>
        <position position="1"/>
    </location>
</feature>
<evidence type="ECO:0000256" key="5">
    <source>
        <dbReference type="ARBA" id="ARBA00022889"/>
    </source>
</evidence>
<evidence type="ECO:0000256" key="4">
    <source>
        <dbReference type="ARBA" id="ARBA00022837"/>
    </source>
</evidence>
<comment type="caution">
    <text evidence="10">The sequence shown here is derived from an EMBL/GenBank/DDBJ whole genome shotgun (WGS) entry which is preliminary data.</text>
</comment>
<feature type="domain" description="Cadherin" evidence="9">
    <location>
        <begin position="62"/>
        <end position="139"/>
    </location>
</feature>
<dbReference type="PANTHER" id="PTHR24025:SF23">
    <property type="entry name" value="NEURAL-CADHERIN"/>
    <property type="match status" value="1"/>
</dbReference>
<dbReference type="SUPFAM" id="SSF49313">
    <property type="entry name" value="Cadherin-like"/>
    <property type="match status" value="2"/>
</dbReference>
<accession>A0ABD3WTU5</accession>
<evidence type="ECO:0000256" key="7">
    <source>
        <dbReference type="ARBA" id="ARBA00023136"/>
    </source>
</evidence>
<evidence type="ECO:0000256" key="1">
    <source>
        <dbReference type="ARBA" id="ARBA00004370"/>
    </source>
</evidence>
<evidence type="ECO:0000256" key="3">
    <source>
        <dbReference type="ARBA" id="ARBA00022737"/>
    </source>
</evidence>
<evidence type="ECO:0000313" key="11">
    <source>
        <dbReference type="Proteomes" id="UP001634394"/>
    </source>
</evidence>
<dbReference type="Pfam" id="PF00028">
    <property type="entry name" value="Cadherin"/>
    <property type="match status" value="1"/>
</dbReference>
<keyword evidence="2" id="KW-0812">Transmembrane</keyword>
<keyword evidence="3" id="KW-0677">Repeat</keyword>
<comment type="subcellular location">
    <subcellularLocation>
        <location evidence="1">Membrane</location>
    </subcellularLocation>
</comment>
<dbReference type="PROSITE" id="PS00232">
    <property type="entry name" value="CADHERIN_1"/>
    <property type="match status" value="1"/>
</dbReference>
<keyword evidence="11" id="KW-1185">Reference proteome</keyword>
<keyword evidence="4 8" id="KW-0106">Calcium</keyword>
<feature type="non-terminal residue" evidence="10">
    <location>
        <position position="153"/>
    </location>
</feature>
<dbReference type="InterPro" id="IPR050971">
    <property type="entry name" value="Cadherin-domain_protein"/>
</dbReference>
<dbReference type="InterPro" id="IPR020894">
    <property type="entry name" value="Cadherin_CS"/>
</dbReference>
<dbReference type="Gene3D" id="2.60.40.60">
    <property type="entry name" value="Cadherins"/>
    <property type="match status" value="2"/>
</dbReference>
<reference evidence="10 11" key="1">
    <citation type="submission" date="2024-11" db="EMBL/GenBank/DDBJ databases">
        <title>Chromosome-level genome assembly of the freshwater bivalve Anodonta woodiana.</title>
        <authorList>
            <person name="Chen X."/>
        </authorList>
    </citation>
    <scope>NUCLEOTIDE SEQUENCE [LARGE SCALE GENOMIC DNA]</scope>
    <source>
        <strain evidence="10">MN2024</strain>
        <tissue evidence="10">Gills</tissue>
    </source>
</reference>
<keyword evidence="5" id="KW-0130">Cell adhesion</keyword>
<dbReference type="AlphaFoldDB" id="A0ABD3WTU5"/>
<evidence type="ECO:0000256" key="6">
    <source>
        <dbReference type="ARBA" id="ARBA00022989"/>
    </source>
</evidence>
<dbReference type="CDD" id="cd11304">
    <property type="entry name" value="Cadherin_repeat"/>
    <property type="match status" value="2"/>
</dbReference>
<dbReference type="Proteomes" id="UP001634394">
    <property type="component" value="Unassembled WGS sequence"/>
</dbReference>
<organism evidence="10 11">
    <name type="scientific">Sinanodonta woodiana</name>
    <name type="common">Chinese pond mussel</name>
    <name type="synonym">Anodonta woodiana</name>
    <dbReference type="NCBI Taxonomy" id="1069815"/>
    <lineage>
        <taxon>Eukaryota</taxon>
        <taxon>Metazoa</taxon>
        <taxon>Spiralia</taxon>
        <taxon>Lophotrochozoa</taxon>
        <taxon>Mollusca</taxon>
        <taxon>Bivalvia</taxon>
        <taxon>Autobranchia</taxon>
        <taxon>Heteroconchia</taxon>
        <taxon>Palaeoheterodonta</taxon>
        <taxon>Unionida</taxon>
        <taxon>Unionoidea</taxon>
        <taxon>Unionidae</taxon>
        <taxon>Unioninae</taxon>
        <taxon>Sinanodonta</taxon>
    </lineage>
</organism>
<keyword evidence="6" id="KW-1133">Transmembrane helix</keyword>